<feature type="chain" id="PRO_5045735471" description="Lipoprotein" evidence="1">
    <location>
        <begin position="20"/>
        <end position="182"/>
    </location>
</feature>
<sequence length="182" mass="19845">MHRFSYTIASVMLATLNVACTYSTPNYVAAEKNVARLKELSPSQTKVGTFSVRDGLPELSVRGHALTSPYANSYGAYLAEALRQELAAAGLLSDKSGLEVSGHLLKNDITSFTDASVTVEARFVVRRDETVKYDSVKLVKRPFPTALEGGTAIPRAIYEYQFAIQDLLTELYADPDFAAAVK</sequence>
<dbReference type="EMBL" id="WHJF01000018">
    <property type="protein sequence ID" value="NHZ62497.1"/>
    <property type="molecule type" value="Genomic_DNA"/>
</dbReference>
<keyword evidence="3" id="KW-1185">Reference proteome</keyword>
<proteinExistence type="predicted"/>
<gene>
    <name evidence="2" type="ORF">F1735_09285</name>
</gene>
<dbReference type="RefSeq" id="WP_167236678.1">
    <property type="nucleotide sequence ID" value="NZ_WHJF01000018.1"/>
</dbReference>
<evidence type="ECO:0000256" key="1">
    <source>
        <dbReference type="SAM" id="SignalP"/>
    </source>
</evidence>
<evidence type="ECO:0008006" key="4">
    <source>
        <dbReference type="Google" id="ProtNLM"/>
    </source>
</evidence>
<dbReference type="Proteomes" id="UP000610594">
    <property type="component" value="Unassembled WGS sequence"/>
</dbReference>
<feature type="signal peptide" evidence="1">
    <location>
        <begin position="1"/>
        <end position="19"/>
    </location>
</feature>
<organism evidence="2 3">
    <name type="scientific">Massilia genomosp. 1</name>
    <dbReference type="NCBI Taxonomy" id="2609280"/>
    <lineage>
        <taxon>Bacteria</taxon>
        <taxon>Pseudomonadati</taxon>
        <taxon>Pseudomonadota</taxon>
        <taxon>Betaproteobacteria</taxon>
        <taxon>Burkholderiales</taxon>
        <taxon>Oxalobacteraceae</taxon>
        <taxon>Telluria group</taxon>
        <taxon>Massilia</taxon>
    </lineage>
</organism>
<name>A0ABX0MSV0_9BURK</name>
<comment type="caution">
    <text evidence="2">The sequence shown here is derived from an EMBL/GenBank/DDBJ whole genome shotgun (WGS) entry which is preliminary data.</text>
</comment>
<reference evidence="2 3" key="1">
    <citation type="submission" date="2019-10" db="EMBL/GenBank/DDBJ databases">
        <title>Taxonomy of Antarctic Massilia spp.: description of Massilia rubra sp. nov., Massilia aquatica sp. nov., Massilia mucilaginosa sp. nov., Massilia frigida sp. nov. isolated from streams, lakes and regoliths.</title>
        <authorList>
            <person name="Holochova P."/>
            <person name="Sedlacek I."/>
            <person name="Kralova S."/>
            <person name="Maslanova I."/>
            <person name="Busse H.-J."/>
            <person name="Stankova E."/>
            <person name="Vrbovska V."/>
            <person name="Kovarovic V."/>
            <person name="Bartak M."/>
            <person name="Svec P."/>
            <person name="Pantucek R."/>
        </authorList>
    </citation>
    <scope>NUCLEOTIDE SEQUENCE [LARGE SCALE GENOMIC DNA]</scope>
    <source>
        <strain evidence="2 3">CCM 8694</strain>
    </source>
</reference>
<protein>
    <recommendedName>
        <fullName evidence="4">Lipoprotein</fullName>
    </recommendedName>
</protein>
<keyword evidence="1" id="KW-0732">Signal</keyword>
<evidence type="ECO:0000313" key="3">
    <source>
        <dbReference type="Proteomes" id="UP000610594"/>
    </source>
</evidence>
<accession>A0ABX0MSV0</accession>
<evidence type="ECO:0000313" key="2">
    <source>
        <dbReference type="EMBL" id="NHZ62497.1"/>
    </source>
</evidence>